<reference evidence="3" key="2">
    <citation type="submission" date="2015-01" db="EMBL/GenBank/DDBJ databases">
        <title>Evolutionary Origins and Diversification of the Mycorrhizal Mutualists.</title>
        <authorList>
            <consortium name="DOE Joint Genome Institute"/>
            <consortium name="Mycorrhizal Genomics Consortium"/>
            <person name="Kohler A."/>
            <person name="Kuo A."/>
            <person name="Nagy L.G."/>
            <person name="Floudas D."/>
            <person name="Copeland A."/>
            <person name="Barry K.W."/>
            <person name="Cichocki N."/>
            <person name="Veneault-Fourrey C."/>
            <person name="LaButti K."/>
            <person name="Lindquist E.A."/>
            <person name="Lipzen A."/>
            <person name="Lundell T."/>
            <person name="Morin E."/>
            <person name="Murat C."/>
            <person name="Riley R."/>
            <person name="Ohm R."/>
            <person name="Sun H."/>
            <person name="Tunlid A."/>
            <person name="Henrissat B."/>
            <person name="Grigoriev I.V."/>
            <person name="Hibbett D.S."/>
            <person name="Martin F."/>
        </authorList>
    </citation>
    <scope>NUCLEOTIDE SEQUENCE [LARGE SCALE GENOMIC DNA]</scope>
    <source>
        <strain evidence="3">Zn</strain>
    </source>
</reference>
<reference evidence="2 3" key="1">
    <citation type="submission" date="2014-04" db="EMBL/GenBank/DDBJ databases">
        <authorList>
            <consortium name="DOE Joint Genome Institute"/>
            <person name="Kuo A."/>
            <person name="Martino E."/>
            <person name="Perotto S."/>
            <person name="Kohler A."/>
            <person name="Nagy L.G."/>
            <person name="Floudas D."/>
            <person name="Copeland A."/>
            <person name="Barry K.W."/>
            <person name="Cichocki N."/>
            <person name="Veneault-Fourrey C."/>
            <person name="LaButti K."/>
            <person name="Lindquist E.A."/>
            <person name="Lipzen A."/>
            <person name="Lundell T."/>
            <person name="Morin E."/>
            <person name="Murat C."/>
            <person name="Sun H."/>
            <person name="Tunlid A."/>
            <person name="Henrissat B."/>
            <person name="Grigoriev I.V."/>
            <person name="Hibbett D.S."/>
            <person name="Martin F."/>
            <person name="Nordberg H.P."/>
            <person name="Cantor M.N."/>
            <person name="Hua S.X."/>
        </authorList>
    </citation>
    <scope>NUCLEOTIDE SEQUENCE [LARGE SCALE GENOMIC DNA]</scope>
    <source>
        <strain evidence="2 3">Zn</strain>
    </source>
</reference>
<dbReference type="HOGENOM" id="CLU_2292470_0_0_1"/>
<dbReference type="InParanoid" id="A0A0C3H000"/>
<sequence>MVVTTESRHSGIIVREESGTARLRRQNVGEAIGKSWRILTADRGPGSFIQAPVWFLGSATIIRRRLLRLNMEEAGAQDGDPSAPGELSGHRLNCSGWKDEG</sequence>
<dbReference type="EMBL" id="KN832883">
    <property type="protein sequence ID" value="KIM96719.1"/>
    <property type="molecule type" value="Genomic_DNA"/>
</dbReference>
<proteinExistence type="predicted"/>
<dbReference type="Proteomes" id="UP000054321">
    <property type="component" value="Unassembled WGS sequence"/>
</dbReference>
<evidence type="ECO:0000313" key="3">
    <source>
        <dbReference type="Proteomes" id="UP000054321"/>
    </source>
</evidence>
<keyword evidence="3" id="KW-1185">Reference proteome</keyword>
<protein>
    <submittedName>
        <fullName evidence="2">Uncharacterized protein</fullName>
    </submittedName>
</protein>
<evidence type="ECO:0000313" key="2">
    <source>
        <dbReference type="EMBL" id="KIM96719.1"/>
    </source>
</evidence>
<gene>
    <name evidence="2" type="ORF">OIDMADRAFT_32642</name>
</gene>
<feature type="region of interest" description="Disordered" evidence="1">
    <location>
        <begin position="75"/>
        <end position="101"/>
    </location>
</feature>
<accession>A0A0C3H000</accession>
<organism evidence="2 3">
    <name type="scientific">Oidiodendron maius (strain Zn)</name>
    <dbReference type="NCBI Taxonomy" id="913774"/>
    <lineage>
        <taxon>Eukaryota</taxon>
        <taxon>Fungi</taxon>
        <taxon>Dikarya</taxon>
        <taxon>Ascomycota</taxon>
        <taxon>Pezizomycotina</taxon>
        <taxon>Leotiomycetes</taxon>
        <taxon>Leotiomycetes incertae sedis</taxon>
        <taxon>Myxotrichaceae</taxon>
        <taxon>Oidiodendron</taxon>
    </lineage>
</organism>
<name>A0A0C3H000_OIDMZ</name>
<evidence type="ECO:0000256" key="1">
    <source>
        <dbReference type="SAM" id="MobiDB-lite"/>
    </source>
</evidence>
<dbReference type="AlphaFoldDB" id="A0A0C3H000"/>